<dbReference type="eggNOG" id="COG4961">
    <property type="taxonomic scope" value="Bacteria"/>
</dbReference>
<proteinExistence type="predicted"/>
<dbReference type="InterPro" id="IPR012495">
    <property type="entry name" value="TadE-like_dom"/>
</dbReference>
<evidence type="ECO:0000259" key="2">
    <source>
        <dbReference type="Pfam" id="PF07811"/>
    </source>
</evidence>
<sequence>MDPIDLRRRRQSGQVAVESALIIPMMVFIVLGTIQLGMVHHARLMTEYGAYRAARAGIVNHGDCNIMRKATLTALLPTLAPLNGVKSRVDTLDFTKDVHEEYLGTLFTGPFENTFVPIFPKYASGGLPLFRLEVVNPRLGDLDNLFAVYGAHMQAREVDYDDVRDDRIVEANLLSIRLTYFYEMRIPFANWQLHSFYMGREYLDQLRGLQFENQRVGGQSATTYLEQRGAARSLDHRRVSTLAGQRTYVMPLVATWSMRMQSNYFDNDEHGPRRCAVDS</sequence>
<protein>
    <submittedName>
        <fullName evidence="3">Pilus biogenesis protein, TadE family</fullName>
    </submittedName>
</protein>
<dbReference type="KEGG" id="mym:A176_006198"/>
<dbReference type="EMBL" id="CP012109">
    <property type="protein sequence ID" value="AKQ69286.1"/>
    <property type="molecule type" value="Genomic_DNA"/>
</dbReference>
<dbReference type="STRING" id="1297742.A176_006198"/>
<keyword evidence="1" id="KW-0812">Transmembrane</keyword>
<feature type="transmembrane region" description="Helical" evidence="1">
    <location>
        <begin position="20"/>
        <end position="39"/>
    </location>
</feature>
<dbReference type="PATRIC" id="fig|1297742.4.peg.6290"/>
<evidence type="ECO:0000256" key="1">
    <source>
        <dbReference type="SAM" id="Phobius"/>
    </source>
</evidence>
<feature type="domain" description="TadE-like" evidence="2">
    <location>
        <begin position="13"/>
        <end position="55"/>
    </location>
</feature>
<gene>
    <name evidence="3" type="ORF">A176_006198</name>
</gene>
<accession>A0A0H4X0P7</accession>
<evidence type="ECO:0000313" key="3">
    <source>
        <dbReference type="EMBL" id="AKQ69286.1"/>
    </source>
</evidence>
<dbReference type="OrthoDB" id="5490152at2"/>
<keyword evidence="1" id="KW-1133">Transmembrane helix</keyword>
<organism evidence="3 4">
    <name type="scientific">Pseudomyxococcus hansupus</name>
    <dbReference type="NCBI Taxonomy" id="1297742"/>
    <lineage>
        <taxon>Bacteria</taxon>
        <taxon>Pseudomonadati</taxon>
        <taxon>Myxococcota</taxon>
        <taxon>Myxococcia</taxon>
        <taxon>Myxococcales</taxon>
        <taxon>Cystobacterineae</taxon>
        <taxon>Myxococcaceae</taxon>
        <taxon>Pseudomyxococcus</taxon>
    </lineage>
</organism>
<dbReference type="Pfam" id="PF07811">
    <property type="entry name" value="TadE"/>
    <property type="match status" value="1"/>
</dbReference>
<dbReference type="RefSeq" id="WP_002638760.1">
    <property type="nucleotide sequence ID" value="NZ_CP012109.1"/>
</dbReference>
<keyword evidence="1" id="KW-0472">Membrane</keyword>
<name>A0A0H4X0P7_9BACT</name>
<evidence type="ECO:0000313" key="4">
    <source>
        <dbReference type="Proteomes" id="UP000009026"/>
    </source>
</evidence>
<keyword evidence="4" id="KW-1185">Reference proteome</keyword>
<dbReference type="Proteomes" id="UP000009026">
    <property type="component" value="Chromosome"/>
</dbReference>
<dbReference type="AlphaFoldDB" id="A0A0H4X0P7"/>
<reference evidence="3 4" key="1">
    <citation type="journal article" date="2016" name="PLoS ONE">
        <title>Complete Genome Sequence and Comparative Genomics of a Novel Myxobacterium Myxococcus hansupus.</title>
        <authorList>
            <person name="Sharma G."/>
            <person name="Narwani T."/>
            <person name="Subramanian S."/>
        </authorList>
    </citation>
    <scope>NUCLEOTIDE SEQUENCE [LARGE SCALE GENOMIC DNA]</scope>
    <source>
        <strain evidence="4">mixupus</strain>
    </source>
</reference>